<dbReference type="EMBL" id="JRTT01000008">
    <property type="protein sequence ID" value="KHD77878.1"/>
    <property type="molecule type" value="Genomic_DNA"/>
</dbReference>
<gene>
    <name evidence="1" type="ORF">MB27_08865</name>
</gene>
<dbReference type="Gene3D" id="3.30.1390.10">
    <property type="match status" value="1"/>
</dbReference>
<dbReference type="AlphaFoldDB" id="A0A0A6USB5"/>
<evidence type="ECO:0000313" key="1">
    <source>
        <dbReference type="EMBL" id="KHD77878.1"/>
    </source>
</evidence>
<evidence type="ECO:0000313" key="2">
    <source>
        <dbReference type="Proteomes" id="UP000054537"/>
    </source>
</evidence>
<name>A0A0A6USB5_ACTUT</name>
<protein>
    <recommendedName>
        <fullName evidence="3">Ribosomal protein L7/L12 C-terminal domain-containing protein</fullName>
    </recommendedName>
</protein>
<organism evidence="1 2">
    <name type="scientific">Actinoplanes utahensis</name>
    <dbReference type="NCBI Taxonomy" id="1869"/>
    <lineage>
        <taxon>Bacteria</taxon>
        <taxon>Bacillati</taxon>
        <taxon>Actinomycetota</taxon>
        <taxon>Actinomycetes</taxon>
        <taxon>Micromonosporales</taxon>
        <taxon>Micromonosporaceae</taxon>
        <taxon>Actinoplanes</taxon>
    </lineage>
</organism>
<comment type="caution">
    <text evidence="1">The sequence shown here is derived from an EMBL/GenBank/DDBJ whole genome shotgun (WGS) entry which is preliminary data.</text>
</comment>
<keyword evidence="2" id="KW-1185">Reference proteome</keyword>
<dbReference type="Proteomes" id="UP000054537">
    <property type="component" value="Unassembled WGS sequence"/>
</dbReference>
<dbReference type="RefSeq" id="WP_043523682.1">
    <property type="nucleotide sequence ID" value="NZ_BAABKU010000038.1"/>
</dbReference>
<accession>A0A0A6USB5</accession>
<proteinExistence type="predicted"/>
<reference evidence="1 2" key="1">
    <citation type="submission" date="2014-10" db="EMBL/GenBank/DDBJ databases">
        <title>Draft genome sequence of Actinoplanes utahensis NRRL 12052.</title>
        <authorList>
            <person name="Velasco-Bucheli B."/>
            <person name="del Cerro C."/>
            <person name="Hormigo D."/>
            <person name="Garcia J.L."/>
            <person name="Acebal C."/>
            <person name="Arroyo M."/>
            <person name="de la Mata I."/>
        </authorList>
    </citation>
    <scope>NUCLEOTIDE SEQUENCE [LARGE SCALE GENOMIC DNA]</scope>
    <source>
        <strain evidence="1 2">NRRL 12052</strain>
    </source>
</reference>
<evidence type="ECO:0008006" key="3">
    <source>
        <dbReference type="Google" id="ProtNLM"/>
    </source>
</evidence>
<dbReference type="OrthoDB" id="3298842at2"/>
<dbReference type="InterPro" id="IPR014719">
    <property type="entry name" value="Ribosomal_bL12_C/ClpS-like"/>
</dbReference>
<sequence>MMITIALLVGAVGVGMLLVSGVLRRSKRSAPEHPADAGSLHAEVRALLAEDGDTAAVRLYRRRTGAGLVEAKDAVERIAREQQ</sequence>